<evidence type="ECO:0000313" key="19">
    <source>
        <dbReference type="Ensembl" id="ENSPSIP00000005267.1"/>
    </source>
</evidence>
<evidence type="ECO:0000256" key="6">
    <source>
        <dbReference type="ARBA" id="ARBA00022729"/>
    </source>
</evidence>
<dbReference type="PANTHER" id="PTHR47904:SF1">
    <property type="entry name" value="NATURAL CYTOTOXICITY TRIGGERING RECEPTOR 3"/>
    <property type="match status" value="1"/>
</dbReference>
<dbReference type="SMART" id="SM00406">
    <property type="entry name" value="IGv"/>
    <property type="match status" value="1"/>
</dbReference>
<dbReference type="InterPro" id="IPR013783">
    <property type="entry name" value="Ig-like_fold"/>
</dbReference>
<feature type="transmembrane region" description="Helical" evidence="16">
    <location>
        <begin position="150"/>
        <end position="170"/>
    </location>
</feature>
<evidence type="ECO:0000256" key="2">
    <source>
        <dbReference type="ARBA" id="ARBA00006531"/>
    </source>
</evidence>
<feature type="domain" description="Ig-like" evidence="18">
    <location>
        <begin position="23"/>
        <end position="113"/>
    </location>
</feature>
<dbReference type="HOGENOM" id="CLU_1297050_0_0_1"/>
<reference evidence="20" key="1">
    <citation type="submission" date="2011-10" db="EMBL/GenBank/DDBJ databases">
        <authorList>
            <consortium name="Soft-shell Turtle Genome Consortium"/>
        </authorList>
    </citation>
    <scope>NUCLEOTIDE SEQUENCE [LARGE SCALE GENOMIC DNA]</scope>
    <source>
        <strain evidence="20">Daiwa-1</strain>
    </source>
</reference>
<evidence type="ECO:0000256" key="14">
    <source>
        <dbReference type="ARBA" id="ARBA00032296"/>
    </source>
</evidence>
<evidence type="ECO:0000256" key="15">
    <source>
        <dbReference type="SAM" id="MobiDB-lite"/>
    </source>
</evidence>
<keyword evidence="12" id="KW-0325">Glycoprotein</keyword>
<keyword evidence="4" id="KW-1003">Cell membrane</keyword>
<dbReference type="InterPro" id="IPR007110">
    <property type="entry name" value="Ig-like_dom"/>
</dbReference>
<dbReference type="InterPro" id="IPR043226">
    <property type="entry name" value="NCR3"/>
</dbReference>
<evidence type="ECO:0000256" key="7">
    <source>
        <dbReference type="ARBA" id="ARBA00022859"/>
    </source>
</evidence>
<dbReference type="GeneTree" id="ENSGT00950000185380"/>
<sequence>MPCTQLKCILLSEIVLHTGCWAQEVRVSQPGSVRAPEGGSVTLPCRYNSSRPAALGSYRWVKEEAGARLEVSDATLQFRGRVNGTPSRSFLQDRRADVRLRDLRPYDAGTYRCWVKIPTVGEGEGNGTRLLVVKADTPSLPPDSPALGTLGLWLGTAVGVAFGVAVLLWICRKRRKDRRDARPRTEALVQPPRCPTDVGPFPPHSRPSSSAPL</sequence>
<evidence type="ECO:0000256" key="3">
    <source>
        <dbReference type="ARBA" id="ARBA00019135"/>
    </source>
</evidence>
<dbReference type="InterPro" id="IPR013106">
    <property type="entry name" value="Ig_V-set"/>
</dbReference>
<dbReference type="Proteomes" id="UP000007267">
    <property type="component" value="Unassembled WGS sequence"/>
</dbReference>
<dbReference type="Gene3D" id="2.60.40.10">
    <property type="entry name" value="Immunoglobulins"/>
    <property type="match status" value="1"/>
</dbReference>
<keyword evidence="5 16" id="KW-0812">Transmembrane</keyword>
<proteinExistence type="inferred from homology"/>
<dbReference type="OMA" id="AVLLWIC"/>
<dbReference type="PANTHER" id="PTHR47904">
    <property type="entry name" value="NATURAL CYTOTOXICITY TRIGGERING RECEPTOR 3"/>
    <property type="match status" value="1"/>
</dbReference>
<keyword evidence="13" id="KW-0393">Immunoglobulin domain</keyword>
<dbReference type="AlphaFoldDB" id="K7FB57"/>
<feature type="chain" id="PRO_5003901579" description="Natural cytotoxicity triggering receptor 3" evidence="17">
    <location>
        <begin position="23"/>
        <end position="213"/>
    </location>
</feature>
<dbReference type="EMBL" id="AGCU01119084">
    <property type="status" value="NOT_ANNOTATED_CDS"/>
    <property type="molecule type" value="Genomic_DNA"/>
</dbReference>
<dbReference type="InterPro" id="IPR036179">
    <property type="entry name" value="Ig-like_dom_sf"/>
</dbReference>
<evidence type="ECO:0000256" key="4">
    <source>
        <dbReference type="ARBA" id="ARBA00022475"/>
    </source>
</evidence>
<dbReference type="SUPFAM" id="SSF48726">
    <property type="entry name" value="Immunoglobulin"/>
    <property type="match status" value="1"/>
</dbReference>
<reference evidence="19" key="3">
    <citation type="submission" date="2025-08" db="UniProtKB">
        <authorList>
            <consortium name="Ensembl"/>
        </authorList>
    </citation>
    <scope>IDENTIFICATION</scope>
</reference>
<dbReference type="GO" id="GO:0005886">
    <property type="term" value="C:plasma membrane"/>
    <property type="evidence" value="ECO:0007669"/>
    <property type="project" value="UniProtKB-SubCell"/>
</dbReference>
<dbReference type="SMART" id="SM00409">
    <property type="entry name" value="IG"/>
    <property type="match status" value="1"/>
</dbReference>
<keyword evidence="20" id="KW-1185">Reference proteome</keyword>
<reference evidence="19" key="4">
    <citation type="submission" date="2025-09" db="UniProtKB">
        <authorList>
            <consortium name="Ensembl"/>
        </authorList>
    </citation>
    <scope>IDENTIFICATION</scope>
</reference>
<dbReference type="InterPro" id="IPR003599">
    <property type="entry name" value="Ig_sub"/>
</dbReference>
<comment type="similarity">
    <text evidence="2">Belongs to the natural cytotoxicity receptor (NCR) family.</text>
</comment>
<keyword evidence="6 17" id="KW-0732">Signal</keyword>
<evidence type="ECO:0000256" key="16">
    <source>
        <dbReference type="SAM" id="Phobius"/>
    </source>
</evidence>
<dbReference type="GO" id="GO:0002429">
    <property type="term" value="P:immune response-activating cell surface receptor signaling pathway"/>
    <property type="evidence" value="ECO:0007669"/>
    <property type="project" value="InterPro"/>
</dbReference>
<feature type="signal peptide" evidence="17">
    <location>
        <begin position="1"/>
        <end position="22"/>
    </location>
</feature>
<dbReference type="GO" id="GO:0030101">
    <property type="term" value="P:natural killer cell activation"/>
    <property type="evidence" value="ECO:0007669"/>
    <property type="project" value="TreeGrafter"/>
</dbReference>
<dbReference type="Pfam" id="PF07686">
    <property type="entry name" value="V-set"/>
    <property type="match status" value="1"/>
</dbReference>
<name>K7FB57_PELSI</name>
<protein>
    <recommendedName>
        <fullName evidence="3">Natural cytotoxicity triggering receptor 3</fullName>
    </recommendedName>
    <alternativeName>
        <fullName evidence="14">Natural killer cell p30-related protein</fullName>
    </alternativeName>
</protein>
<keyword evidence="10" id="KW-1015">Disulfide bond</keyword>
<keyword evidence="11" id="KW-0675">Receptor</keyword>
<dbReference type="PROSITE" id="PS50835">
    <property type="entry name" value="IG_LIKE"/>
    <property type="match status" value="1"/>
</dbReference>
<evidence type="ECO:0000259" key="18">
    <source>
        <dbReference type="PROSITE" id="PS50835"/>
    </source>
</evidence>
<evidence type="ECO:0000256" key="10">
    <source>
        <dbReference type="ARBA" id="ARBA00023157"/>
    </source>
</evidence>
<evidence type="ECO:0000256" key="17">
    <source>
        <dbReference type="SAM" id="SignalP"/>
    </source>
</evidence>
<keyword evidence="7" id="KW-0391">Immunity</keyword>
<evidence type="ECO:0000256" key="11">
    <source>
        <dbReference type="ARBA" id="ARBA00023170"/>
    </source>
</evidence>
<dbReference type="GO" id="GO:0045954">
    <property type="term" value="P:positive regulation of natural killer cell mediated cytotoxicity"/>
    <property type="evidence" value="ECO:0007669"/>
    <property type="project" value="InterPro"/>
</dbReference>
<evidence type="ECO:0000313" key="20">
    <source>
        <dbReference type="Proteomes" id="UP000007267"/>
    </source>
</evidence>
<organism evidence="19 20">
    <name type="scientific">Pelodiscus sinensis</name>
    <name type="common">Chinese softshell turtle</name>
    <name type="synonym">Trionyx sinensis</name>
    <dbReference type="NCBI Taxonomy" id="13735"/>
    <lineage>
        <taxon>Eukaryota</taxon>
        <taxon>Metazoa</taxon>
        <taxon>Chordata</taxon>
        <taxon>Craniata</taxon>
        <taxon>Vertebrata</taxon>
        <taxon>Euteleostomi</taxon>
        <taxon>Archelosauria</taxon>
        <taxon>Testudinata</taxon>
        <taxon>Testudines</taxon>
        <taxon>Cryptodira</taxon>
        <taxon>Trionychia</taxon>
        <taxon>Trionychidae</taxon>
        <taxon>Pelodiscus</taxon>
    </lineage>
</organism>
<keyword evidence="8 16" id="KW-1133">Transmembrane helix</keyword>
<evidence type="ECO:0000256" key="1">
    <source>
        <dbReference type="ARBA" id="ARBA00004251"/>
    </source>
</evidence>
<dbReference type="Ensembl" id="ENSPSIT00000005297.1">
    <property type="protein sequence ID" value="ENSPSIP00000005267.1"/>
    <property type="gene ID" value="ENSPSIG00000004909.1"/>
</dbReference>
<feature type="region of interest" description="Disordered" evidence="15">
    <location>
        <begin position="180"/>
        <end position="213"/>
    </location>
</feature>
<comment type="subcellular location">
    <subcellularLocation>
        <location evidence="1">Cell membrane</location>
        <topology evidence="1">Single-pass type I membrane protein</topology>
    </subcellularLocation>
</comment>
<evidence type="ECO:0000256" key="5">
    <source>
        <dbReference type="ARBA" id="ARBA00022692"/>
    </source>
</evidence>
<dbReference type="eggNOG" id="ENOG502SGFD">
    <property type="taxonomic scope" value="Eukaryota"/>
</dbReference>
<evidence type="ECO:0000256" key="9">
    <source>
        <dbReference type="ARBA" id="ARBA00023136"/>
    </source>
</evidence>
<keyword evidence="9 16" id="KW-0472">Membrane</keyword>
<evidence type="ECO:0000256" key="8">
    <source>
        <dbReference type="ARBA" id="ARBA00022989"/>
    </source>
</evidence>
<evidence type="ECO:0000256" key="12">
    <source>
        <dbReference type="ARBA" id="ARBA00023180"/>
    </source>
</evidence>
<accession>K7FB57</accession>
<reference evidence="20" key="2">
    <citation type="journal article" date="2013" name="Nat. Genet.">
        <title>The draft genomes of soft-shell turtle and green sea turtle yield insights into the development and evolution of the turtle-specific body plan.</title>
        <authorList>
            <person name="Wang Z."/>
            <person name="Pascual-Anaya J."/>
            <person name="Zadissa A."/>
            <person name="Li W."/>
            <person name="Niimura Y."/>
            <person name="Huang Z."/>
            <person name="Li C."/>
            <person name="White S."/>
            <person name="Xiong Z."/>
            <person name="Fang D."/>
            <person name="Wang B."/>
            <person name="Ming Y."/>
            <person name="Chen Y."/>
            <person name="Zheng Y."/>
            <person name="Kuraku S."/>
            <person name="Pignatelli M."/>
            <person name="Herrero J."/>
            <person name="Beal K."/>
            <person name="Nozawa M."/>
            <person name="Li Q."/>
            <person name="Wang J."/>
            <person name="Zhang H."/>
            <person name="Yu L."/>
            <person name="Shigenobu S."/>
            <person name="Wang J."/>
            <person name="Liu J."/>
            <person name="Flicek P."/>
            <person name="Searle S."/>
            <person name="Wang J."/>
            <person name="Kuratani S."/>
            <person name="Yin Y."/>
            <person name="Aken B."/>
            <person name="Zhang G."/>
            <person name="Irie N."/>
        </authorList>
    </citation>
    <scope>NUCLEOTIDE SEQUENCE [LARGE SCALE GENOMIC DNA]</scope>
    <source>
        <strain evidence="20">Daiwa-1</strain>
    </source>
</reference>
<evidence type="ECO:0000256" key="13">
    <source>
        <dbReference type="ARBA" id="ARBA00023319"/>
    </source>
</evidence>